<keyword evidence="1" id="KW-0812">Transmembrane</keyword>
<evidence type="ECO:0000313" key="2">
    <source>
        <dbReference type="EMBL" id="OJA12262.1"/>
    </source>
</evidence>
<name>A0A1J8PST0_9AGAM</name>
<proteinExistence type="predicted"/>
<feature type="transmembrane region" description="Helical" evidence="1">
    <location>
        <begin position="195"/>
        <end position="215"/>
    </location>
</feature>
<organism evidence="2 3">
    <name type="scientific">Rhizopogon vesiculosus</name>
    <dbReference type="NCBI Taxonomy" id="180088"/>
    <lineage>
        <taxon>Eukaryota</taxon>
        <taxon>Fungi</taxon>
        <taxon>Dikarya</taxon>
        <taxon>Basidiomycota</taxon>
        <taxon>Agaricomycotina</taxon>
        <taxon>Agaricomycetes</taxon>
        <taxon>Agaricomycetidae</taxon>
        <taxon>Boletales</taxon>
        <taxon>Suillineae</taxon>
        <taxon>Rhizopogonaceae</taxon>
        <taxon>Rhizopogon</taxon>
    </lineage>
</organism>
<evidence type="ECO:0000313" key="3">
    <source>
        <dbReference type="Proteomes" id="UP000183567"/>
    </source>
</evidence>
<accession>A0A1J8PST0</accession>
<dbReference type="STRING" id="180088.A0A1J8PST0"/>
<dbReference type="OrthoDB" id="2664332at2759"/>
<dbReference type="AlphaFoldDB" id="A0A1J8PST0"/>
<protein>
    <submittedName>
        <fullName evidence="2">Uncharacterized protein</fullName>
    </submittedName>
</protein>
<feature type="transmembrane region" description="Helical" evidence="1">
    <location>
        <begin position="274"/>
        <end position="293"/>
    </location>
</feature>
<dbReference type="Proteomes" id="UP000183567">
    <property type="component" value="Unassembled WGS sequence"/>
</dbReference>
<feature type="transmembrane region" description="Helical" evidence="1">
    <location>
        <begin position="299"/>
        <end position="319"/>
    </location>
</feature>
<gene>
    <name evidence="2" type="ORF">AZE42_04078</name>
</gene>
<evidence type="ECO:0000256" key="1">
    <source>
        <dbReference type="SAM" id="Phobius"/>
    </source>
</evidence>
<keyword evidence="1" id="KW-1133">Transmembrane helix</keyword>
<dbReference type="EMBL" id="LVVM01004745">
    <property type="protein sequence ID" value="OJA12262.1"/>
    <property type="molecule type" value="Genomic_DNA"/>
</dbReference>
<sequence length="444" mass="48453">MPFDTSPTINFITSLFAPLWLSSYFDLDVASGIAIFIGGNSAVSALALRPLYGQLWHGWYNTPGCHAIVWELVKTVFQTSVSSEYSERLAASIGISGRKGPKYIASRSGTVMPQTCYLADMLVHSNWRGKECDPVVVGLRDSPSPTKVTIVDFKKSIPIGNDTLRPRSSCNSFIPIIPTATSIAACAFCASMEDWLAFTMILLGMVCSGIASFILSTGKLTLGEQPELKPARGVPPGDGMLLSDTHIVILRGNEKDVNAVTKGKLRLKLKGGSCTLLLCAFLVSLQVALQLIFMPSASLAGQLVFLLSLLVSGACNLYLSAKEDDIRSNALFTLLNTPEVKTYQAKSRASAAVLACLALCWESRAPAKEILQGLVPIKPRPWAVWSTCLAQNIEGRSMQFVYDSLNEMLHDESENEFLIDLIDDAHAAYEQYIKDHCDNIRMNR</sequence>
<keyword evidence="1" id="KW-0472">Membrane</keyword>
<reference evidence="2 3" key="1">
    <citation type="submission" date="2016-03" db="EMBL/GenBank/DDBJ databases">
        <title>Comparative genomics of the ectomycorrhizal sister species Rhizopogon vinicolor and Rhizopogon vesiculosus (Basidiomycota: Boletales) reveals a divergence of the mating type B locus.</title>
        <authorList>
            <person name="Mujic A.B."/>
            <person name="Kuo A."/>
            <person name="Tritt A."/>
            <person name="Lipzen A."/>
            <person name="Chen C."/>
            <person name="Johnson J."/>
            <person name="Sharma A."/>
            <person name="Barry K."/>
            <person name="Grigoriev I.V."/>
            <person name="Spatafora J.W."/>
        </authorList>
    </citation>
    <scope>NUCLEOTIDE SEQUENCE [LARGE SCALE GENOMIC DNA]</scope>
    <source>
        <strain evidence="2 3">AM-OR11-056</strain>
    </source>
</reference>
<comment type="caution">
    <text evidence="2">The sequence shown here is derived from an EMBL/GenBank/DDBJ whole genome shotgun (WGS) entry which is preliminary data.</text>
</comment>
<keyword evidence="3" id="KW-1185">Reference proteome</keyword>